<proteinExistence type="predicted"/>
<reference evidence="1 2" key="1">
    <citation type="journal article" date="2016" name="Environ. Microbiol.">
        <title>Genomic resolution of a cold subsurface aquifer community provides metabolic insights for novel microbes adapted to high CO concentrations.</title>
        <authorList>
            <person name="Probst A.J."/>
            <person name="Castelle C.J."/>
            <person name="Singh A."/>
            <person name="Brown C.T."/>
            <person name="Anantharaman K."/>
            <person name="Sharon I."/>
            <person name="Hug L.A."/>
            <person name="Burstein D."/>
            <person name="Emerson J.B."/>
            <person name="Thomas B.C."/>
            <person name="Banfield J.F."/>
        </authorList>
    </citation>
    <scope>NUCLEOTIDE SEQUENCE [LARGE SCALE GENOMIC DNA]</scope>
    <source>
        <strain evidence="1">CG1_02_38_46</strain>
    </source>
</reference>
<accession>A0A1J4SCC4</accession>
<protein>
    <recommendedName>
        <fullName evidence="3">Translation elongation factor-like protein</fullName>
    </recommendedName>
</protein>
<gene>
    <name evidence="1" type="ORF">AUJ66_08015</name>
</gene>
<dbReference type="InterPro" id="IPR009000">
    <property type="entry name" value="Transl_B-barrel_sf"/>
</dbReference>
<dbReference type="EMBL" id="MNUO01000123">
    <property type="protein sequence ID" value="OIN95893.1"/>
    <property type="molecule type" value="Genomic_DNA"/>
</dbReference>
<sequence>MEEKEIGVVTHYFTHISVAAIKITSDSLSVGDTIHIKGHTSDFNQKVDSMQIEHQSIQTANVGDVIGLRVTEHAREDDKVYKVASE</sequence>
<comment type="caution">
    <text evidence="1">The sequence shown here is derived from an EMBL/GenBank/DDBJ whole genome shotgun (WGS) entry which is preliminary data.</text>
</comment>
<dbReference type="STRING" id="1817893.AUJ66_08015"/>
<evidence type="ECO:0000313" key="2">
    <source>
        <dbReference type="Proteomes" id="UP000182278"/>
    </source>
</evidence>
<dbReference type="AlphaFoldDB" id="A0A1J4SCC4"/>
<name>A0A1J4SCC4_9BACT</name>
<organism evidence="1 2">
    <name type="scientific">Candidatus Desantisbacteria bacterium CG1_02_38_46</name>
    <dbReference type="NCBI Taxonomy" id="1817893"/>
    <lineage>
        <taxon>Bacteria</taxon>
        <taxon>Candidatus Desantisiibacteriota</taxon>
    </lineage>
</organism>
<evidence type="ECO:0008006" key="3">
    <source>
        <dbReference type="Google" id="ProtNLM"/>
    </source>
</evidence>
<evidence type="ECO:0000313" key="1">
    <source>
        <dbReference type="EMBL" id="OIN95893.1"/>
    </source>
</evidence>
<dbReference type="SUPFAM" id="SSF50447">
    <property type="entry name" value="Translation proteins"/>
    <property type="match status" value="1"/>
</dbReference>
<dbReference type="Gene3D" id="2.40.30.10">
    <property type="entry name" value="Translation factors"/>
    <property type="match status" value="1"/>
</dbReference>
<dbReference type="Proteomes" id="UP000182278">
    <property type="component" value="Unassembled WGS sequence"/>
</dbReference>